<dbReference type="AlphaFoldDB" id="A0A267MLZ8"/>
<dbReference type="GO" id="GO:0051536">
    <property type="term" value="F:iron-sulfur cluster binding"/>
    <property type="evidence" value="ECO:0007669"/>
    <property type="project" value="UniProtKB-KW"/>
</dbReference>
<gene>
    <name evidence="4" type="ORF">CCE28_03205</name>
</gene>
<dbReference type="OrthoDB" id="9937653at2"/>
<dbReference type="PANTHER" id="PTHR30548">
    <property type="entry name" value="2-HYDROXYGLUTARYL-COA DEHYDRATASE, D-COMPONENT-RELATED"/>
    <property type="match status" value="1"/>
</dbReference>
<comment type="similarity">
    <text evidence="2">Belongs to the FldB/FldC dehydratase alpha/beta subunit family.</text>
</comment>
<dbReference type="Proteomes" id="UP000216024">
    <property type="component" value="Unassembled WGS sequence"/>
</dbReference>
<reference evidence="4 5" key="1">
    <citation type="submission" date="2017-06" db="EMBL/GenBank/DDBJ databases">
        <title>Draft genome sequence of anaerobic fermentative bacterium Anaeromicrobium sediminis DY2726D isolated from West Pacific Ocean sediments.</title>
        <authorList>
            <person name="Zeng X."/>
        </authorList>
    </citation>
    <scope>NUCLEOTIDE SEQUENCE [LARGE SCALE GENOMIC DNA]</scope>
    <source>
        <strain evidence="4 5">DY2726D</strain>
    </source>
</reference>
<evidence type="ECO:0000256" key="2">
    <source>
        <dbReference type="ARBA" id="ARBA00005806"/>
    </source>
</evidence>
<dbReference type="InterPro" id="IPR010327">
    <property type="entry name" value="FldB/FldC_alpha/beta"/>
</dbReference>
<name>A0A267MLZ8_9FIRM</name>
<accession>A0A267MLZ8</accession>
<keyword evidence="3" id="KW-0479">Metal-binding</keyword>
<evidence type="ECO:0000313" key="5">
    <source>
        <dbReference type="Proteomes" id="UP000216024"/>
    </source>
</evidence>
<comment type="cofactor">
    <cofactor evidence="1">
        <name>[4Fe-4S] cluster</name>
        <dbReference type="ChEBI" id="CHEBI:49883"/>
    </cofactor>
</comment>
<evidence type="ECO:0008006" key="6">
    <source>
        <dbReference type="Google" id="ProtNLM"/>
    </source>
</evidence>
<keyword evidence="3" id="KW-0408">Iron</keyword>
<dbReference type="PANTHER" id="PTHR30548:SF1">
    <property type="entry name" value="DEHYDRATASE SUBUNIT MJ0007-RELATED"/>
    <property type="match status" value="1"/>
</dbReference>
<keyword evidence="5" id="KW-1185">Reference proteome</keyword>
<dbReference type="EMBL" id="NIBG01000002">
    <property type="protein sequence ID" value="PAB60566.1"/>
    <property type="molecule type" value="Genomic_DNA"/>
</dbReference>
<dbReference type="Pfam" id="PF06050">
    <property type="entry name" value="HGD-D"/>
    <property type="match status" value="1"/>
</dbReference>
<sequence length="474" mass="54014">MSKVYREFLELCAFDESEIEELLPLWIEGSKKLGLTEEDVAYAKDEWIPEHWDIQYLGIRKMLGAYIREAIEISKLHQYKEDGVKIVYGIIPAISTNYYAIKAAGKDKVFVTFPDIHLVTILNGIFHKVDDYLYKAEEDGMTYGCRHCALNKTRIGAKANNIIPSPDVIWSWGLNCDEGPKTDEYIAGLYGEDWKYVVSRIPHDTPYGHVDDEDDERVEYLAEVLKDGQKEIEKIIGIDVSDEHLAQAVKDQAKYSFKYSQLVSLVCKSNPQVIHGSALTNFGQPMAIPFNSGQKYMEEAMDIMIRECKKARKAGTGVLPKDAPKLGSYFVPFAVPWVDKIFDENGIGTTFSLTFTPAKSQLKPSRFEDPFKQTAEAWLKMSFGQNMGYEVANMIDKVESNKPFDGLLLGFFDFDRWLGAHHKMAAKLIEKETGVPTFYMESDFWDDRDYSPEALRTRIESIAQVIKLKKEASK</sequence>
<evidence type="ECO:0000256" key="1">
    <source>
        <dbReference type="ARBA" id="ARBA00001966"/>
    </source>
</evidence>
<keyword evidence="3" id="KW-0411">Iron-sulfur</keyword>
<dbReference type="GO" id="GO:0016836">
    <property type="term" value="F:hydro-lyase activity"/>
    <property type="evidence" value="ECO:0007669"/>
    <property type="project" value="UniProtKB-ARBA"/>
</dbReference>
<protein>
    <recommendedName>
        <fullName evidence="6">2-hydroxyglutaryl-CoA dehydratase</fullName>
    </recommendedName>
</protein>
<evidence type="ECO:0000256" key="3">
    <source>
        <dbReference type="ARBA" id="ARBA00023014"/>
    </source>
</evidence>
<organism evidence="4 5">
    <name type="scientific">Anaeromicrobium sediminis</name>
    <dbReference type="NCBI Taxonomy" id="1478221"/>
    <lineage>
        <taxon>Bacteria</taxon>
        <taxon>Bacillati</taxon>
        <taxon>Bacillota</taxon>
        <taxon>Clostridia</taxon>
        <taxon>Peptostreptococcales</taxon>
        <taxon>Thermotaleaceae</taxon>
        <taxon>Anaeromicrobium</taxon>
    </lineage>
</organism>
<comment type="caution">
    <text evidence="4">The sequence shown here is derived from an EMBL/GenBank/DDBJ whole genome shotgun (WGS) entry which is preliminary data.</text>
</comment>
<evidence type="ECO:0000313" key="4">
    <source>
        <dbReference type="EMBL" id="PAB60566.1"/>
    </source>
</evidence>
<proteinExistence type="inferred from homology"/>